<reference evidence="1 2" key="1">
    <citation type="journal article" date="2013" name="Front. Microbiol.">
        <title>Comparative genomic analyses of the cyanobacterium, Lyngbya aestuarii BL J, a powerful hydrogen producer.</title>
        <authorList>
            <person name="Kothari A."/>
            <person name="Vaughn M."/>
            <person name="Garcia-Pichel F."/>
        </authorList>
    </citation>
    <scope>NUCLEOTIDE SEQUENCE [LARGE SCALE GENOMIC DNA]</scope>
    <source>
        <strain evidence="1 2">BL J</strain>
    </source>
</reference>
<dbReference type="RefSeq" id="WP_023067818.1">
    <property type="nucleotide sequence ID" value="NZ_AUZM01000045.1"/>
</dbReference>
<keyword evidence="2" id="KW-1185">Reference proteome</keyword>
<comment type="caution">
    <text evidence="1">The sequence shown here is derived from an EMBL/GenBank/DDBJ whole genome shotgun (WGS) entry which is preliminary data.</text>
</comment>
<proteinExistence type="predicted"/>
<evidence type="ECO:0000313" key="1">
    <source>
        <dbReference type="EMBL" id="ERT05966.1"/>
    </source>
</evidence>
<name>U7QHS2_9CYAN</name>
<evidence type="ECO:0000313" key="2">
    <source>
        <dbReference type="Proteomes" id="UP000017127"/>
    </source>
</evidence>
<gene>
    <name evidence="1" type="ORF">M595_4096</name>
</gene>
<dbReference type="EMBL" id="AUZM01000045">
    <property type="protein sequence ID" value="ERT05966.1"/>
    <property type="molecule type" value="Genomic_DNA"/>
</dbReference>
<dbReference type="AlphaFoldDB" id="U7QHS2"/>
<dbReference type="Proteomes" id="UP000017127">
    <property type="component" value="Unassembled WGS sequence"/>
</dbReference>
<organism evidence="1 2">
    <name type="scientific">Lyngbya aestuarii BL J</name>
    <dbReference type="NCBI Taxonomy" id="1348334"/>
    <lineage>
        <taxon>Bacteria</taxon>
        <taxon>Bacillati</taxon>
        <taxon>Cyanobacteriota</taxon>
        <taxon>Cyanophyceae</taxon>
        <taxon>Oscillatoriophycideae</taxon>
        <taxon>Oscillatoriales</taxon>
        <taxon>Microcoleaceae</taxon>
        <taxon>Lyngbya</taxon>
    </lineage>
</organism>
<sequence>MKGLISLVMIICGSWTLMENNLAIAKPVAQSNLIIVQNSEGSGDVRLTQEGTGTYSINNRFRGTITFVSVSIDDNGEAELIFRNSNEQLVRFQGQVTRRDPYGIKIDLIDSDISDASGVADIQYSSDLSFIYSIFVAGTIKNQIFSINFSR</sequence>
<accession>U7QHS2</accession>
<dbReference type="OrthoDB" id="458280at2"/>
<protein>
    <submittedName>
        <fullName evidence="1">Uncharacterized protein</fullName>
    </submittedName>
</protein>